<dbReference type="InterPro" id="IPR029044">
    <property type="entry name" value="Nucleotide-diphossugar_trans"/>
</dbReference>
<gene>
    <name evidence="2" type="ORF">CFS9_09360</name>
</gene>
<dbReference type="GO" id="GO:0016758">
    <property type="term" value="F:hexosyltransferase activity"/>
    <property type="evidence" value="ECO:0007669"/>
    <property type="project" value="UniProtKB-ARBA"/>
</dbReference>
<name>A0AAT9GYK7_9FLAO</name>
<proteinExistence type="predicted"/>
<dbReference type="PANTHER" id="PTHR22916">
    <property type="entry name" value="GLYCOSYLTRANSFERASE"/>
    <property type="match status" value="1"/>
</dbReference>
<dbReference type="PANTHER" id="PTHR22916:SF3">
    <property type="entry name" value="UDP-GLCNAC:BETAGAL BETA-1,3-N-ACETYLGLUCOSAMINYLTRANSFERASE-LIKE PROTEIN 1"/>
    <property type="match status" value="1"/>
</dbReference>
<dbReference type="AlphaFoldDB" id="A0AAT9GYK7"/>
<evidence type="ECO:0000259" key="1">
    <source>
        <dbReference type="Pfam" id="PF00535"/>
    </source>
</evidence>
<evidence type="ECO:0000313" key="2">
    <source>
        <dbReference type="EMBL" id="BFM42295.1"/>
    </source>
</evidence>
<dbReference type="Pfam" id="PF00535">
    <property type="entry name" value="Glycos_transf_2"/>
    <property type="match status" value="1"/>
</dbReference>
<dbReference type="EMBL" id="AP031573">
    <property type="protein sequence ID" value="BFM42295.1"/>
    <property type="molecule type" value="Genomic_DNA"/>
</dbReference>
<accession>A0AAT9GYK7</accession>
<dbReference type="SUPFAM" id="SSF53448">
    <property type="entry name" value="Nucleotide-diphospho-sugar transferases"/>
    <property type="match status" value="1"/>
</dbReference>
<dbReference type="Gene3D" id="3.90.550.10">
    <property type="entry name" value="Spore Coat Polysaccharide Biosynthesis Protein SpsA, Chain A"/>
    <property type="match status" value="1"/>
</dbReference>
<protein>
    <submittedName>
        <fullName evidence="2">Glycosyltransferase family 2 protein</fullName>
    </submittedName>
</protein>
<dbReference type="RefSeq" id="WP_369617491.1">
    <property type="nucleotide sequence ID" value="NZ_AP031573.1"/>
</dbReference>
<reference evidence="2" key="1">
    <citation type="submission" date="2024-05" db="EMBL/GenBank/DDBJ databases">
        <title>Whole-Genome Sequence of CFS9, a Potential Fish Probiotic Isolated from the Body Surface of Silurus asotus.</title>
        <authorList>
            <person name="Kojima M."/>
            <person name="Tobioka K."/>
            <person name="Yokota K."/>
            <person name="Nakatani H."/>
            <person name="Hori K."/>
            <person name="Tamaru Y."/>
            <person name="Okazaki F."/>
        </authorList>
    </citation>
    <scope>NUCLEOTIDE SEQUENCE</scope>
    <source>
        <strain evidence="2">CFS9</strain>
    </source>
</reference>
<sequence>MIENNVSIIMPSYKSERFITKSIESVLNQTHKNWELIIIDDCSPDNSLQIIKEYCNIDSRIRLVTHEKNSGVAESRNRGIKEAKFPYIAFLDSDDLWEENKLEVQLNFMEQNKAAISFTQYYRINEVDEKIGEVNRIPDTVSYFDLLKGNVIAMSTSMMDMRVVEKIKFEKIGHEDYLFWLMALKSGPIALGINLKLVHYRVHSTSLSSNKLKAVTYTWHIYREWLNLNIIGSAYYFFIHEFNAVRKRLQL</sequence>
<organism evidence="2">
    <name type="scientific">Flavobacterium sp. CFS9</name>
    <dbReference type="NCBI Taxonomy" id="3143118"/>
    <lineage>
        <taxon>Bacteria</taxon>
        <taxon>Pseudomonadati</taxon>
        <taxon>Bacteroidota</taxon>
        <taxon>Flavobacteriia</taxon>
        <taxon>Flavobacteriales</taxon>
        <taxon>Flavobacteriaceae</taxon>
        <taxon>Flavobacterium</taxon>
    </lineage>
</organism>
<dbReference type="InterPro" id="IPR001173">
    <property type="entry name" value="Glyco_trans_2-like"/>
</dbReference>
<feature type="domain" description="Glycosyltransferase 2-like" evidence="1">
    <location>
        <begin position="7"/>
        <end position="137"/>
    </location>
</feature>